<protein>
    <submittedName>
        <fullName evidence="1">Uncharacterized protein</fullName>
    </submittedName>
</protein>
<name>A0AAQ3RLI1_VIGMU</name>
<dbReference type="AlphaFoldDB" id="A0AAQ3RLI1"/>
<sequence length="180" mass="20732">MEVRQSSSGTSRGTWTGQRVMWRLPNDNALVVAAGAEGLVLGRRTICRPYLRIRCSFDDAGTKGSSHEWLRCGERHSQSDWRLYLMMRLREGKREQCLRRDGLTPQEREKRAEEVAEHLVESDTTNKLFCYYDQRQVDLSEIPERVEAANSGFYLFEPCGVSAGMNGGCRRLDCDRHLER</sequence>
<accession>A0AAQ3RLI1</accession>
<evidence type="ECO:0000313" key="2">
    <source>
        <dbReference type="Proteomes" id="UP001374535"/>
    </source>
</evidence>
<dbReference type="EMBL" id="CP144692">
    <property type="protein sequence ID" value="WVY96085.1"/>
    <property type="molecule type" value="Genomic_DNA"/>
</dbReference>
<evidence type="ECO:0000313" key="1">
    <source>
        <dbReference type="EMBL" id="WVY96085.1"/>
    </source>
</evidence>
<organism evidence="1 2">
    <name type="scientific">Vigna mungo</name>
    <name type="common">Black gram</name>
    <name type="synonym">Phaseolus mungo</name>
    <dbReference type="NCBI Taxonomy" id="3915"/>
    <lineage>
        <taxon>Eukaryota</taxon>
        <taxon>Viridiplantae</taxon>
        <taxon>Streptophyta</taxon>
        <taxon>Embryophyta</taxon>
        <taxon>Tracheophyta</taxon>
        <taxon>Spermatophyta</taxon>
        <taxon>Magnoliopsida</taxon>
        <taxon>eudicotyledons</taxon>
        <taxon>Gunneridae</taxon>
        <taxon>Pentapetalae</taxon>
        <taxon>rosids</taxon>
        <taxon>fabids</taxon>
        <taxon>Fabales</taxon>
        <taxon>Fabaceae</taxon>
        <taxon>Papilionoideae</taxon>
        <taxon>50 kb inversion clade</taxon>
        <taxon>NPAAA clade</taxon>
        <taxon>indigoferoid/millettioid clade</taxon>
        <taxon>Phaseoleae</taxon>
        <taxon>Vigna</taxon>
    </lineage>
</organism>
<gene>
    <name evidence="1" type="ORF">V8G54_028236</name>
</gene>
<dbReference type="Proteomes" id="UP001374535">
    <property type="component" value="Chromosome 9"/>
</dbReference>
<proteinExistence type="predicted"/>
<reference evidence="1 2" key="1">
    <citation type="journal article" date="2023" name="Life. Sci Alliance">
        <title>Evolutionary insights into 3D genome organization and epigenetic landscape of Vigna mungo.</title>
        <authorList>
            <person name="Junaid A."/>
            <person name="Singh B."/>
            <person name="Bhatia S."/>
        </authorList>
    </citation>
    <scope>NUCLEOTIDE SEQUENCE [LARGE SCALE GENOMIC DNA]</scope>
    <source>
        <strain evidence="1">Urdbean</strain>
    </source>
</reference>
<keyword evidence="2" id="KW-1185">Reference proteome</keyword>